<gene>
    <name evidence="2" type="ORF">ALQ39_02592</name>
    <name evidence="1" type="ORF">ALQ86_01034</name>
</gene>
<reference evidence="3 4" key="1">
    <citation type="submission" date="2018-08" db="EMBL/GenBank/DDBJ databases">
        <title>Recombination of ecologically and evolutionarily significant loci maintains genetic cohesion in the Pseudomonas syringae species complex.</title>
        <authorList>
            <person name="Dillon M."/>
            <person name="Thakur S."/>
            <person name="Almeida R.N.D."/>
            <person name="Weir B.S."/>
            <person name="Guttman D.S."/>
        </authorList>
    </citation>
    <scope>NUCLEOTIDE SEQUENCE [LARGE SCALE GENOMIC DNA]</scope>
    <source>
        <strain evidence="2 4">ICMP 4316</strain>
        <strain evidence="1 3">ICMP 8636</strain>
    </source>
</reference>
<proteinExistence type="predicted"/>
<dbReference type="AlphaFoldDB" id="A0A3M3X2X2"/>
<evidence type="ECO:0000313" key="4">
    <source>
        <dbReference type="Proteomes" id="UP000275613"/>
    </source>
</evidence>
<organism evidence="2 4">
    <name type="scientific">Pseudomonas amygdali pv. eriobotryae</name>
    <dbReference type="NCBI Taxonomy" id="129137"/>
    <lineage>
        <taxon>Bacteria</taxon>
        <taxon>Pseudomonadati</taxon>
        <taxon>Pseudomonadota</taxon>
        <taxon>Gammaproteobacteria</taxon>
        <taxon>Pseudomonadales</taxon>
        <taxon>Pseudomonadaceae</taxon>
        <taxon>Pseudomonas</taxon>
        <taxon>Pseudomonas amygdali</taxon>
    </lineage>
</organism>
<dbReference type="Proteomes" id="UP000275613">
    <property type="component" value="Unassembled WGS sequence"/>
</dbReference>
<evidence type="ECO:0000313" key="3">
    <source>
        <dbReference type="Proteomes" id="UP000272627"/>
    </source>
</evidence>
<name>A0A3M3X2X2_PSEA0</name>
<dbReference type="EMBL" id="RBOA01000093">
    <property type="protein sequence ID" value="RMM02715.1"/>
    <property type="molecule type" value="Genomic_DNA"/>
</dbReference>
<dbReference type="Proteomes" id="UP000272627">
    <property type="component" value="Unassembled WGS sequence"/>
</dbReference>
<comment type="caution">
    <text evidence="2">The sequence shown here is derived from an EMBL/GenBank/DDBJ whole genome shotgun (WGS) entry which is preliminary data.</text>
</comment>
<dbReference type="EMBL" id="RBPV01000095">
    <property type="protein sequence ID" value="RMO63743.1"/>
    <property type="molecule type" value="Genomic_DNA"/>
</dbReference>
<sequence length="231" mass="25668">MDSKHKLITFLALGALGFGTAGFVYHLEHQADARRAELVKLESDGEREERLKTLELVKQASETSADRYAELMKLVVEMTPQIQTISEHMSGTYNKMISATRDSDAINIQGVEVPGVTVDELSNTPRNVAVEDRSVSVFLVRGVDHRSSAEYKLALYDVLRKVGITATLPRDGSFVTDQILDVIQEAEWGGQVVMLHLVTKTRAGKLIKAEVEKVTRITDQDAYDHEADDQP</sequence>
<evidence type="ECO:0000313" key="2">
    <source>
        <dbReference type="EMBL" id="RMO63743.1"/>
    </source>
</evidence>
<accession>A0A3M3X2X2</accession>
<protein>
    <submittedName>
        <fullName evidence="2">Uncharacterized protein</fullName>
    </submittedName>
</protein>
<evidence type="ECO:0000313" key="1">
    <source>
        <dbReference type="EMBL" id="RMM02715.1"/>
    </source>
</evidence>